<name>A0AAN9TG82_9HEMI</name>
<accession>A0AAN9TG82</accession>
<organism evidence="2 3">
    <name type="scientific">Parthenolecanium corni</name>
    <dbReference type="NCBI Taxonomy" id="536013"/>
    <lineage>
        <taxon>Eukaryota</taxon>
        <taxon>Metazoa</taxon>
        <taxon>Ecdysozoa</taxon>
        <taxon>Arthropoda</taxon>
        <taxon>Hexapoda</taxon>
        <taxon>Insecta</taxon>
        <taxon>Pterygota</taxon>
        <taxon>Neoptera</taxon>
        <taxon>Paraneoptera</taxon>
        <taxon>Hemiptera</taxon>
        <taxon>Sternorrhyncha</taxon>
        <taxon>Coccoidea</taxon>
        <taxon>Coccidae</taxon>
        <taxon>Parthenolecanium</taxon>
    </lineage>
</organism>
<dbReference type="InterPro" id="IPR013083">
    <property type="entry name" value="Znf_RING/FYVE/PHD"/>
</dbReference>
<sequence>MAKSCRVPANMKRDILVKALNAYYQKNDEILQSVLNEVKSTRAKKKKPKSTTARPRRKPKDNHCMNDGSDANVDSTSSGTKNFMPYNQYVNSNLGCSLNVDQSNLVDRLYARPHSAYMDGTSQYGSGYDYTVSSVYPSNYMSSSTPMMSYNGLGAKDSSQSYSDYNNMNYPSYSASSYYNQPCQSFSWMENQNSYYSMHDNYYSKLPSSECSSNLLPNVPQLNASVGCHVNESVSWNPGSVRPAYPNRVQFSPSAMQSYQENELPDDCLNFPATDDESINVEVDSASEADTRSLADDIADFLGMESVDQDSVDLSQQNPNLSQLNPSKFSQGGQTNLSTLSSEQSYYANSNGPYYASVNSANEAPKLANWSSASNVEKADATAVLLRSQTLPVKDDGFSLPVFSTLVHNSNTSTPAHNGFYSSDVSPLDDESPNDGSLIIDLDASPAQVTNEAAPGTSKATRGAEITNDPVNGKICNENDEVMEPRPNDVAATNLVSKNDASSQTRDASGLIYEKETLHRSKIICESSAKNGVKENVVRQYVKIFIPADREKAICNQTTKPKKVSDQVASSNFSVRQLQVLRGNTKLRTCWYKSIGCVFDGRSDIVTQHEKKCQFQMIYCPSESCSWRDSFKGLAEHISNYVPPVLGGTIKIKTLKAMMEFVSFPEKRRVKTWKGFIQPYSDSVDKRSTFNTMRLDVNGCEFIALYVCIC</sequence>
<dbReference type="SUPFAM" id="SSF49599">
    <property type="entry name" value="TRAF domain-like"/>
    <property type="match status" value="1"/>
</dbReference>
<keyword evidence="3" id="KW-1185">Reference proteome</keyword>
<dbReference type="Proteomes" id="UP001367676">
    <property type="component" value="Unassembled WGS sequence"/>
</dbReference>
<comment type="caution">
    <text evidence="2">The sequence shown here is derived from an EMBL/GenBank/DDBJ whole genome shotgun (WGS) entry which is preliminary data.</text>
</comment>
<proteinExistence type="predicted"/>
<dbReference type="EMBL" id="JBBCAQ010000028">
    <property type="protein sequence ID" value="KAK7585897.1"/>
    <property type="molecule type" value="Genomic_DNA"/>
</dbReference>
<evidence type="ECO:0000313" key="3">
    <source>
        <dbReference type="Proteomes" id="UP001367676"/>
    </source>
</evidence>
<feature type="region of interest" description="Disordered" evidence="1">
    <location>
        <begin position="452"/>
        <end position="472"/>
    </location>
</feature>
<feature type="region of interest" description="Disordered" evidence="1">
    <location>
        <begin position="314"/>
        <end position="336"/>
    </location>
</feature>
<feature type="compositionally biased region" description="Basic residues" evidence="1">
    <location>
        <begin position="41"/>
        <end position="60"/>
    </location>
</feature>
<feature type="region of interest" description="Disordered" evidence="1">
    <location>
        <begin position="40"/>
        <end position="79"/>
    </location>
</feature>
<evidence type="ECO:0000256" key="1">
    <source>
        <dbReference type="SAM" id="MobiDB-lite"/>
    </source>
</evidence>
<protein>
    <submittedName>
        <fullName evidence="2">Uncharacterized protein</fullName>
    </submittedName>
</protein>
<evidence type="ECO:0000313" key="2">
    <source>
        <dbReference type="EMBL" id="KAK7585897.1"/>
    </source>
</evidence>
<reference evidence="2 3" key="1">
    <citation type="submission" date="2024-03" db="EMBL/GenBank/DDBJ databases">
        <title>Adaptation during the transition from Ophiocordyceps entomopathogen to insect associate is accompanied by gene loss and intensified selection.</title>
        <authorList>
            <person name="Ward C.M."/>
            <person name="Onetto C.A."/>
            <person name="Borneman A.R."/>
        </authorList>
    </citation>
    <scope>NUCLEOTIDE SEQUENCE [LARGE SCALE GENOMIC DNA]</scope>
    <source>
        <strain evidence="2">AWRI1</strain>
        <tissue evidence="2">Single Adult Female</tissue>
    </source>
</reference>
<gene>
    <name evidence="2" type="ORF">V9T40_000076</name>
</gene>
<dbReference type="AlphaFoldDB" id="A0AAN9TG82"/>
<dbReference type="Gene3D" id="3.30.40.10">
    <property type="entry name" value="Zinc/RING finger domain, C3HC4 (zinc finger)"/>
    <property type="match status" value="1"/>
</dbReference>